<evidence type="ECO:0000313" key="2">
    <source>
        <dbReference type="Proteomes" id="UP001392437"/>
    </source>
</evidence>
<dbReference type="EMBL" id="JAQQWP010000002">
    <property type="protein sequence ID" value="KAK8130671.1"/>
    <property type="molecule type" value="Genomic_DNA"/>
</dbReference>
<reference evidence="1 2" key="1">
    <citation type="submission" date="2023-01" db="EMBL/GenBank/DDBJ databases">
        <title>Analysis of 21 Apiospora genomes using comparative genomics revels a genus with tremendous synthesis potential of carbohydrate active enzymes and secondary metabolites.</title>
        <authorList>
            <person name="Sorensen T."/>
        </authorList>
    </citation>
    <scope>NUCLEOTIDE SEQUENCE [LARGE SCALE GENOMIC DNA]</scope>
    <source>
        <strain evidence="1 2">CBS 117206</strain>
    </source>
</reference>
<comment type="caution">
    <text evidence="1">The sequence shown here is derived from an EMBL/GenBank/DDBJ whole genome shotgun (WGS) entry which is preliminary data.</text>
</comment>
<evidence type="ECO:0000313" key="1">
    <source>
        <dbReference type="EMBL" id="KAK8130671.1"/>
    </source>
</evidence>
<keyword evidence="2" id="KW-1185">Reference proteome</keyword>
<dbReference type="Proteomes" id="UP001392437">
    <property type="component" value="Unassembled WGS sequence"/>
</dbReference>
<sequence>MEPLTMTTGIITLIQATTAIISICFDFRAALNDIPWSLTRLLDELKGLRNILESLDEMATGLKKASSTHQTALESCLDSDSGPLSICLQELNGLETRLKLSGLAGLTGKRKVAAIKVLRWRLKDKDAKECLDRIERCKSALSLALAGDEAYVAGSHPTNSHF</sequence>
<name>A0AAW0RA77_9PEZI</name>
<protein>
    <submittedName>
        <fullName evidence="1">Ankyrin</fullName>
    </submittedName>
</protein>
<dbReference type="AlphaFoldDB" id="A0AAW0RA77"/>
<proteinExistence type="predicted"/>
<accession>A0AAW0RA77</accession>
<gene>
    <name evidence="1" type="ORF">PG999_003051</name>
</gene>
<organism evidence="1 2">
    <name type="scientific">Apiospora kogelbergensis</name>
    <dbReference type="NCBI Taxonomy" id="1337665"/>
    <lineage>
        <taxon>Eukaryota</taxon>
        <taxon>Fungi</taxon>
        <taxon>Dikarya</taxon>
        <taxon>Ascomycota</taxon>
        <taxon>Pezizomycotina</taxon>
        <taxon>Sordariomycetes</taxon>
        <taxon>Xylariomycetidae</taxon>
        <taxon>Amphisphaeriales</taxon>
        <taxon>Apiosporaceae</taxon>
        <taxon>Apiospora</taxon>
    </lineage>
</organism>